<dbReference type="InterPro" id="IPR003838">
    <property type="entry name" value="ABC3_permease_C"/>
</dbReference>
<dbReference type="GO" id="GO:0005886">
    <property type="term" value="C:plasma membrane"/>
    <property type="evidence" value="ECO:0007669"/>
    <property type="project" value="UniProtKB-SubCell"/>
</dbReference>
<evidence type="ECO:0000256" key="4">
    <source>
        <dbReference type="ARBA" id="ARBA00022989"/>
    </source>
</evidence>
<dbReference type="GO" id="GO:0022857">
    <property type="term" value="F:transmembrane transporter activity"/>
    <property type="evidence" value="ECO:0007669"/>
    <property type="project" value="TreeGrafter"/>
</dbReference>
<keyword evidence="5 7" id="KW-0472">Membrane</keyword>
<proteinExistence type="inferred from homology"/>
<keyword evidence="4 7" id="KW-1133">Transmembrane helix</keyword>
<feature type="transmembrane region" description="Helical" evidence="7">
    <location>
        <begin position="264"/>
        <end position="289"/>
    </location>
</feature>
<evidence type="ECO:0000256" key="1">
    <source>
        <dbReference type="ARBA" id="ARBA00004651"/>
    </source>
</evidence>
<protein>
    <submittedName>
        <fullName evidence="10">ABC transporter permease</fullName>
    </submittedName>
</protein>
<evidence type="ECO:0000259" key="9">
    <source>
        <dbReference type="Pfam" id="PF12704"/>
    </source>
</evidence>
<evidence type="ECO:0000256" key="6">
    <source>
        <dbReference type="ARBA" id="ARBA00038076"/>
    </source>
</evidence>
<feature type="transmembrane region" description="Helical" evidence="7">
    <location>
        <begin position="21"/>
        <end position="42"/>
    </location>
</feature>
<dbReference type="Proteomes" id="UP000253970">
    <property type="component" value="Unassembled WGS sequence"/>
</dbReference>
<evidence type="ECO:0000256" key="7">
    <source>
        <dbReference type="SAM" id="Phobius"/>
    </source>
</evidence>
<evidence type="ECO:0000259" key="8">
    <source>
        <dbReference type="Pfam" id="PF02687"/>
    </source>
</evidence>
<keyword evidence="3 7" id="KW-0812">Transmembrane</keyword>
<evidence type="ECO:0000256" key="2">
    <source>
        <dbReference type="ARBA" id="ARBA00022475"/>
    </source>
</evidence>
<dbReference type="PANTHER" id="PTHR30572">
    <property type="entry name" value="MEMBRANE COMPONENT OF TRANSPORTER-RELATED"/>
    <property type="match status" value="1"/>
</dbReference>
<dbReference type="AlphaFoldDB" id="A0A369M9V4"/>
<feature type="domain" description="ABC3 transporter permease C-terminal" evidence="8">
    <location>
        <begin position="269"/>
        <end position="380"/>
    </location>
</feature>
<comment type="similarity">
    <text evidence="6">Belongs to the ABC-4 integral membrane protein family.</text>
</comment>
<feature type="domain" description="MacB-like periplasmic core" evidence="9">
    <location>
        <begin position="21"/>
        <end position="229"/>
    </location>
</feature>
<dbReference type="PANTHER" id="PTHR30572:SF4">
    <property type="entry name" value="ABC TRANSPORTER PERMEASE YTRF"/>
    <property type="match status" value="1"/>
</dbReference>
<feature type="transmembrane region" description="Helical" evidence="7">
    <location>
        <begin position="344"/>
        <end position="370"/>
    </location>
</feature>
<feature type="transmembrane region" description="Helical" evidence="7">
    <location>
        <begin position="310"/>
        <end position="338"/>
    </location>
</feature>
<evidence type="ECO:0000313" key="10">
    <source>
        <dbReference type="EMBL" id="RDB67669.1"/>
    </source>
</evidence>
<comment type="caution">
    <text evidence="10">The sequence shown here is derived from an EMBL/GenBank/DDBJ whole genome shotgun (WGS) entry which is preliminary data.</text>
</comment>
<dbReference type="Pfam" id="PF02687">
    <property type="entry name" value="FtsX"/>
    <property type="match status" value="1"/>
</dbReference>
<dbReference type="RefSeq" id="WP_114534521.1">
    <property type="nucleotide sequence ID" value="NZ_JADNER010000026.1"/>
</dbReference>
<dbReference type="InterPro" id="IPR025857">
    <property type="entry name" value="MacB_PCD"/>
</dbReference>
<dbReference type="InterPro" id="IPR050250">
    <property type="entry name" value="Macrolide_Exporter_MacB"/>
</dbReference>
<reference evidence="10 11" key="1">
    <citation type="journal article" date="2018" name="Elife">
        <title>Discovery and characterization of a prevalent human gut bacterial enzyme sufficient for the inactivation of a family of plant toxins.</title>
        <authorList>
            <person name="Koppel N."/>
            <person name="Bisanz J.E."/>
            <person name="Pandelia M.E."/>
            <person name="Turnbaugh P.J."/>
            <person name="Balskus E.P."/>
        </authorList>
    </citation>
    <scope>NUCLEOTIDE SEQUENCE [LARGE SCALE GENOMIC DNA]</scope>
    <source>
        <strain evidence="10 11">W1 BHI 6</strain>
    </source>
</reference>
<evidence type="ECO:0000313" key="11">
    <source>
        <dbReference type="Proteomes" id="UP000253970"/>
    </source>
</evidence>
<dbReference type="Pfam" id="PF12704">
    <property type="entry name" value="MacB_PCD"/>
    <property type="match status" value="1"/>
</dbReference>
<organism evidence="10 11">
    <name type="scientific">Eggerthella lenta</name>
    <name type="common">Eubacterium lentum</name>
    <dbReference type="NCBI Taxonomy" id="84112"/>
    <lineage>
        <taxon>Bacteria</taxon>
        <taxon>Bacillati</taxon>
        <taxon>Actinomycetota</taxon>
        <taxon>Coriobacteriia</taxon>
        <taxon>Eggerthellales</taxon>
        <taxon>Eggerthellaceae</taxon>
        <taxon>Eggerthella</taxon>
    </lineage>
</organism>
<comment type="subcellular location">
    <subcellularLocation>
        <location evidence="1">Cell membrane</location>
        <topology evidence="1">Multi-pass membrane protein</topology>
    </subcellularLocation>
</comment>
<keyword evidence="2" id="KW-1003">Cell membrane</keyword>
<name>A0A369M9V4_EGGLN</name>
<evidence type="ECO:0000256" key="3">
    <source>
        <dbReference type="ARBA" id="ARBA00022692"/>
    </source>
</evidence>
<gene>
    <name evidence="10" type="ORF">C1875_13195</name>
</gene>
<accession>A0A369M9V4</accession>
<evidence type="ECO:0000256" key="5">
    <source>
        <dbReference type="ARBA" id="ARBA00023136"/>
    </source>
</evidence>
<sequence>MRYSQLARTAVQAVFGNGLRSALTMLGLVIGISSVIILVGIGDGTNRQVSEKMKALGGDALSAYLFDGDMGYNDLSGMNDLGAVDGVAPSKSLMKKLSVGTTVANKAFVEATDEHYLHVRNLKLQEGRNLSAVDRENRSKVIVLGSDVAKTLLGSADGAVGRTVKLDGDEFTVVGVLQNQGQSMGLNTGNVALVPFSTAVSMGESGTITSFYAKARGEDAIEAAKGEIGSYLTGTAHIPPGRFDIISQDEMLRAGNEIDGTMTLLLAGIAGISLVVAGIGVMNVMLVSVTERTREIGIKKALGARRFDILVQFLLEALVLSIIGGVLGIAAGIALGLLMGTVGLAFVVSWGVVAVAVAAATAIGLVFGIFPAYRASRKNPIEALRTE</sequence>
<dbReference type="EMBL" id="PPTU01000028">
    <property type="protein sequence ID" value="RDB67669.1"/>
    <property type="molecule type" value="Genomic_DNA"/>
</dbReference>